<dbReference type="HAMAP" id="MF_00073">
    <property type="entry name" value="NusB"/>
    <property type="match status" value="1"/>
</dbReference>
<evidence type="ECO:0000313" key="7">
    <source>
        <dbReference type="EMBL" id="CAB4614626.1"/>
    </source>
</evidence>
<keyword evidence="3" id="KW-0694">RNA-binding</keyword>
<dbReference type="InterPro" id="IPR011605">
    <property type="entry name" value="NusB_fam"/>
</dbReference>
<feature type="domain" description="NusB/RsmB/TIM44" evidence="6">
    <location>
        <begin position="4"/>
        <end position="108"/>
    </location>
</feature>
<dbReference type="InterPro" id="IPR035926">
    <property type="entry name" value="NusB-like_sf"/>
</dbReference>
<keyword evidence="4" id="KW-0805">Transcription regulation</keyword>
<reference evidence="7" key="1">
    <citation type="submission" date="2020-05" db="EMBL/GenBank/DDBJ databases">
        <authorList>
            <person name="Chiriac C."/>
            <person name="Salcher M."/>
            <person name="Ghai R."/>
            <person name="Kavagutti S V."/>
        </authorList>
    </citation>
    <scope>NUCLEOTIDE SEQUENCE</scope>
</reference>
<protein>
    <submittedName>
        <fullName evidence="7">Unannotated protein</fullName>
    </submittedName>
</protein>
<dbReference type="Pfam" id="PF01029">
    <property type="entry name" value="NusB"/>
    <property type="match status" value="1"/>
</dbReference>
<dbReference type="SUPFAM" id="SSF48013">
    <property type="entry name" value="NusB-like"/>
    <property type="match status" value="1"/>
</dbReference>
<dbReference type="GO" id="GO:0003723">
    <property type="term" value="F:RNA binding"/>
    <property type="evidence" value="ECO:0007669"/>
    <property type="project" value="UniProtKB-KW"/>
</dbReference>
<evidence type="ECO:0000256" key="4">
    <source>
        <dbReference type="ARBA" id="ARBA00023015"/>
    </source>
</evidence>
<dbReference type="AlphaFoldDB" id="A0A6J6HNV1"/>
<dbReference type="EMBL" id="CAEZUW010000087">
    <property type="protein sequence ID" value="CAB4614626.1"/>
    <property type="molecule type" value="Genomic_DNA"/>
</dbReference>
<comment type="similarity">
    <text evidence="1">Belongs to the NusB family.</text>
</comment>
<dbReference type="Gene3D" id="1.10.940.10">
    <property type="entry name" value="NusB-like"/>
    <property type="match status" value="1"/>
</dbReference>
<proteinExistence type="inferred from homology"/>
<dbReference type="PANTHER" id="PTHR11078:SF3">
    <property type="entry name" value="ANTITERMINATION NUSB DOMAIN-CONTAINING PROTEIN"/>
    <property type="match status" value="1"/>
</dbReference>
<dbReference type="InterPro" id="IPR006027">
    <property type="entry name" value="NusB_RsmB_TIM44"/>
</dbReference>
<name>A0A6J6HNV1_9ZZZZ</name>
<dbReference type="GO" id="GO:0006353">
    <property type="term" value="P:DNA-templated transcription termination"/>
    <property type="evidence" value="ECO:0007669"/>
    <property type="project" value="InterPro"/>
</dbReference>
<evidence type="ECO:0000256" key="3">
    <source>
        <dbReference type="ARBA" id="ARBA00022884"/>
    </source>
</evidence>
<dbReference type="GO" id="GO:0005829">
    <property type="term" value="C:cytosol"/>
    <property type="evidence" value="ECO:0007669"/>
    <property type="project" value="TreeGrafter"/>
</dbReference>
<evidence type="ECO:0000256" key="2">
    <source>
        <dbReference type="ARBA" id="ARBA00022814"/>
    </source>
</evidence>
<evidence type="ECO:0000256" key="1">
    <source>
        <dbReference type="ARBA" id="ARBA00005952"/>
    </source>
</evidence>
<sequence>MATLTEAKDANADRQNQDEIFGYASEIVTGFDAHRDEVDAYLEAYSQGWSIDRMPAVDRAIMRVATWEIVFNEDIPDAVAVNEAVELAKEYSTDDSPGFINGLLQKIASTKTAL</sequence>
<gene>
    <name evidence="7" type="ORF">UFOPK1855_00614</name>
</gene>
<dbReference type="NCBIfam" id="TIGR01951">
    <property type="entry name" value="nusB"/>
    <property type="match status" value="1"/>
</dbReference>
<keyword evidence="5" id="KW-0804">Transcription</keyword>
<accession>A0A6J6HNV1</accession>
<dbReference type="GO" id="GO:0031564">
    <property type="term" value="P:transcription antitermination"/>
    <property type="evidence" value="ECO:0007669"/>
    <property type="project" value="UniProtKB-KW"/>
</dbReference>
<evidence type="ECO:0000256" key="5">
    <source>
        <dbReference type="ARBA" id="ARBA00023163"/>
    </source>
</evidence>
<organism evidence="7">
    <name type="scientific">freshwater metagenome</name>
    <dbReference type="NCBI Taxonomy" id="449393"/>
    <lineage>
        <taxon>unclassified sequences</taxon>
        <taxon>metagenomes</taxon>
        <taxon>ecological metagenomes</taxon>
    </lineage>
</organism>
<dbReference type="PANTHER" id="PTHR11078">
    <property type="entry name" value="N UTILIZATION SUBSTANCE PROTEIN B-RELATED"/>
    <property type="match status" value="1"/>
</dbReference>
<evidence type="ECO:0000259" key="6">
    <source>
        <dbReference type="Pfam" id="PF01029"/>
    </source>
</evidence>
<keyword evidence="2" id="KW-0889">Transcription antitermination</keyword>